<keyword evidence="2" id="KW-1185">Reference proteome</keyword>
<evidence type="ECO:0000313" key="1">
    <source>
        <dbReference type="EMBL" id="PBK78695.1"/>
    </source>
</evidence>
<dbReference type="EMBL" id="KZ293415">
    <property type="protein sequence ID" value="PBK78695.1"/>
    <property type="molecule type" value="Genomic_DNA"/>
</dbReference>
<dbReference type="AlphaFoldDB" id="A0A2H3C6K2"/>
<gene>
    <name evidence="1" type="ORF">ARMSODRAFT_51119</name>
</gene>
<sequence length="128" mass="14368">MVSFSPPPFRRDLFFFIFRPWTNYLPQYRCRLSLGPGQHTFVWILASQREATSGDDGKQWLVLSPRRSSLALSDITTLSLKATSLGIKQADVVSFKNTTRRCVEQATISQHSDSVNAVQASANNATYP</sequence>
<dbReference type="Proteomes" id="UP000218334">
    <property type="component" value="Unassembled WGS sequence"/>
</dbReference>
<accession>A0A2H3C6K2</accession>
<name>A0A2H3C6K2_9AGAR</name>
<proteinExistence type="predicted"/>
<evidence type="ECO:0000313" key="2">
    <source>
        <dbReference type="Proteomes" id="UP000218334"/>
    </source>
</evidence>
<reference evidence="2" key="1">
    <citation type="journal article" date="2017" name="Nat. Ecol. Evol.">
        <title>Genome expansion and lineage-specific genetic innovations in the forest pathogenic fungi Armillaria.</title>
        <authorList>
            <person name="Sipos G."/>
            <person name="Prasanna A.N."/>
            <person name="Walter M.C."/>
            <person name="O'Connor E."/>
            <person name="Balint B."/>
            <person name="Krizsan K."/>
            <person name="Kiss B."/>
            <person name="Hess J."/>
            <person name="Varga T."/>
            <person name="Slot J."/>
            <person name="Riley R."/>
            <person name="Boka B."/>
            <person name="Rigling D."/>
            <person name="Barry K."/>
            <person name="Lee J."/>
            <person name="Mihaltcheva S."/>
            <person name="LaButti K."/>
            <person name="Lipzen A."/>
            <person name="Waldron R."/>
            <person name="Moloney N.M."/>
            <person name="Sperisen C."/>
            <person name="Kredics L."/>
            <person name="Vagvoelgyi C."/>
            <person name="Patrignani A."/>
            <person name="Fitzpatrick D."/>
            <person name="Nagy I."/>
            <person name="Doyle S."/>
            <person name="Anderson J.B."/>
            <person name="Grigoriev I.V."/>
            <person name="Gueldener U."/>
            <person name="Muensterkoetter M."/>
            <person name="Nagy L.G."/>
        </authorList>
    </citation>
    <scope>NUCLEOTIDE SEQUENCE [LARGE SCALE GENOMIC DNA]</scope>
    <source>
        <strain evidence="2">28-4</strain>
    </source>
</reference>
<organism evidence="1 2">
    <name type="scientific">Armillaria solidipes</name>
    <dbReference type="NCBI Taxonomy" id="1076256"/>
    <lineage>
        <taxon>Eukaryota</taxon>
        <taxon>Fungi</taxon>
        <taxon>Dikarya</taxon>
        <taxon>Basidiomycota</taxon>
        <taxon>Agaricomycotina</taxon>
        <taxon>Agaricomycetes</taxon>
        <taxon>Agaricomycetidae</taxon>
        <taxon>Agaricales</taxon>
        <taxon>Marasmiineae</taxon>
        <taxon>Physalacriaceae</taxon>
        <taxon>Armillaria</taxon>
    </lineage>
</organism>
<protein>
    <submittedName>
        <fullName evidence="1">Uncharacterized protein</fullName>
    </submittedName>
</protein>